<reference evidence="1" key="1">
    <citation type="submission" date="2023-03" db="EMBL/GenBank/DDBJ databases">
        <title>Massive genome expansion in bonnet fungi (Mycena s.s.) driven by repeated elements and novel gene families across ecological guilds.</title>
        <authorList>
            <consortium name="Lawrence Berkeley National Laboratory"/>
            <person name="Harder C.B."/>
            <person name="Miyauchi S."/>
            <person name="Viragh M."/>
            <person name="Kuo A."/>
            <person name="Thoen E."/>
            <person name="Andreopoulos B."/>
            <person name="Lu D."/>
            <person name="Skrede I."/>
            <person name="Drula E."/>
            <person name="Henrissat B."/>
            <person name="Morin E."/>
            <person name="Kohler A."/>
            <person name="Barry K."/>
            <person name="LaButti K."/>
            <person name="Morin E."/>
            <person name="Salamov A."/>
            <person name="Lipzen A."/>
            <person name="Mereny Z."/>
            <person name="Hegedus B."/>
            <person name="Baldrian P."/>
            <person name="Stursova M."/>
            <person name="Weitz H."/>
            <person name="Taylor A."/>
            <person name="Grigoriev I.V."/>
            <person name="Nagy L.G."/>
            <person name="Martin F."/>
            <person name="Kauserud H."/>
        </authorList>
    </citation>
    <scope>NUCLEOTIDE SEQUENCE</scope>
    <source>
        <strain evidence="1">CBHHK173m</strain>
    </source>
</reference>
<comment type="caution">
    <text evidence="1">The sequence shown here is derived from an EMBL/GenBank/DDBJ whole genome shotgun (WGS) entry which is preliminary data.</text>
</comment>
<protein>
    <submittedName>
        <fullName evidence="1">Uncharacterized protein</fullName>
    </submittedName>
</protein>
<keyword evidence="2" id="KW-1185">Reference proteome</keyword>
<name>A0AAD6UII8_9AGAR</name>
<dbReference type="EMBL" id="JARJCN010000001">
    <property type="protein sequence ID" value="KAJ7104140.1"/>
    <property type="molecule type" value="Genomic_DNA"/>
</dbReference>
<evidence type="ECO:0000313" key="1">
    <source>
        <dbReference type="EMBL" id="KAJ7104140.1"/>
    </source>
</evidence>
<organism evidence="1 2">
    <name type="scientific">Mycena belliarum</name>
    <dbReference type="NCBI Taxonomy" id="1033014"/>
    <lineage>
        <taxon>Eukaryota</taxon>
        <taxon>Fungi</taxon>
        <taxon>Dikarya</taxon>
        <taxon>Basidiomycota</taxon>
        <taxon>Agaricomycotina</taxon>
        <taxon>Agaricomycetes</taxon>
        <taxon>Agaricomycetidae</taxon>
        <taxon>Agaricales</taxon>
        <taxon>Marasmiineae</taxon>
        <taxon>Mycenaceae</taxon>
        <taxon>Mycena</taxon>
    </lineage>
</organism>
<dbReference type="Proteomes" id="UP001222325">
    <property type="component" value="Unassembled WGS sequence"/>
</dbReference>
<accession>A0AAD6UII8</accession>
<dbReference type="AlphaFoldDB" id="A0AAD6UII8"/>
<evidence type="ECO:0000313" key="2">
    <source>
        <dbReference type="Proteomes" id="UP001222325"/>
    </source>
</evidence>
<sequence>MPAQYSYPIPSGVQLVNRVTQWPATNLTRASFPYSAEVSFDFPLPAESLLVLSHGPSLGGDLQITTSSAVPPGSASVHIIVNYHHEAVRDTAKVGLIKRKAGETGLGIFTPMNRDGHINTDNLFFNVKFSLPRSNVYINNLTTDVSNFAHNVDRLEEAVKFGEISLKGSHRKIIVKSLATSKATLQTSNALIDSQHLVARNALVQTSNGKISGNFHVSDSLYLRTSNGVIKTIVGIDGDGSDNTAAKTLTMCTTNSTLESTVSLETSSGAGGHFRIETHNSNGSSATRIASLPIDGVLLLESKTTNAPTSLTLPPAYEGGFTLSTSNALAHVSRLNPNELDPAGLGRQRVQEIKTAKGSKTAGGVYWDKESINRGHVTLKSSNGPASIHF</sequence>
<gene>
    <name evidence="1" type="ORF">B0H15DRAFT_808717</name>
</gene>
<proteinExistence type="predicted"/>